<protein>
    <submittedName>
        <fullName evidence="1">Uncharacterized protein</fullName>
    </submittedName>
</protein>
<sequence>MPNEKVSFIWQVSGTFIMSRTKFTTTEKLATILGLAKTNLARAKFLKEYSVSWVAFTSC</sequence>
<organism evidence="1 2">
    <name type="scientific">Ligilactobacillus acidipiscis</name>
    <dbReference type="NCBI Taxonomy" id="89059"/>
    <lineage>
        <taxon>Bacteria</taxon>
        <taxon>Bacillati</taxon>
        <taxon>Bacillota</taxon>
        <taxon>Bacilli</taxon>
        <taxon>Lactobacillales</taxon>
        <taxon>Lactobacillaceae</taxon>
        <taxon>Ligilactobacillus</taxon>
    </lineage>
</organism>
<evidence type="ECO:0000313" key="1">
    <source>
        <dbReference type="EMBL" id="KRN79356.1"/>
    </source>
</evidence>
<evidence type="ECO:0000313" key="2">
    <source>
        <dbReference type="Proteomes" id="UP000051491"/>
    </source>
</evidence>
<dbReference type="Proteomes" id="UP000051491">
    <property type="component" value="Unassembled WGS sequence"/>
</dbReference>
<dbReference type="PATRIC" id="fig|89059.3.peg.512"/>
<comment type="caution">
    <text evidence="1">The sequence shown here is derived from an EMBL/GenBank/DDBJ whole genome shotgun (WGS) entry which is preliminary data.</text>
</comment>
<name>A0A0R2JWJ6_9LACO</name>
<proteinExistence type="predicted"/>
<dbReference type="EMBL" id="JQBK01000144">
    <property type="protein sequence ID" value="KRN79356.1"/>
    <property type="molecule type" value="Genomic_DNA"/>
</dbReference>
<gene>
    <name evidence="1" type="ORF">IV43_GL000502</name>
</gene>
<dbReference type="AlphaFoldDB" id="A0A0R2JWJ6"/>
<accession>A0A0R2JWJ6</accession>
<reference evidence="1 2" key="1">
    <citation type="journal article" date="2015" name="Genome Announc.">
        <title>Expanding the biotechnology potential of lactobacilli through comparative genomics of 213 strains and associated genera.</title>
        <authorList>
            <person name="Sun Z."/>
            <person name="Harris H.M."/>
            <person name="McCann A."/>
            <person name="Guo C."/>
            <person name="Argimon S."/>
            <person name="Zhang W."/>
            <person name="Yang X."/>
            <person name="Jeffery I.B."/>
            <person name="Cooney J.C."/>
            <person name="Kagawa T.F."/>
            <person name="Liu W."/>
            <person name="Song Y."/>
            <person name="Salvetti E."/>
            <person name="Wrobel A."/>
            <person name="Rasinkangas P."/>
            <person name="Parkhill J."/>
            <person name="Rea M.C."/>
            <person name="O'Sullivan O."/>
            <person name="Ritari J."/>
            <person name="Douillard F.P."/>
            <person name="Paul Ross R."/>
            <person name="Yang R."/>
            <person name="Briner A.E."/>
            <person name="Felis G.E."/>
            <person name="de Vos W.M."/>
            <person name="Barrangou R."/>
            <person name="Klaenhammer T.R."/>
            <person name="Caufield P.W."/>
            <person name="Cui Y."/>
            <person name="Zhang H."/>
            <person name="O'Toole P.W."/>
        </authorList>
    </citation>
    <scope>NUCLEOTIDE SEQUENCE [LARGE SCALE GENOMIC DNA]</scope>
    <source>
        <strain evidence="1 2">DSM 15353</strain>
    </source>
</reference>